<evidence type="ECO:0000313" key="5">
    <source>
        <dbReference type="Proteomes" id="UP000520198"/>
    </source>
</evidence>
<name>A0A7Y6UMQ1_9HYPH</name>
<keyword evidence="2" id="KW-1133">Transmembrane helix</keyword>
<dbReference type="GO" id="GO:0005886">
    <property type="term" value="C:plasma membrane"/>
    <property type="evidence" value="ECO:0007669"/>
    <property type="project" value="TreeGrafter"/>
</dbReference>
<evidence type="ECO:0000313" key="4">
    <source>
        <dbReference type="EMBL" id="NVD39179.1"/>
    </source>
</evidence>
<feature type="compositionally biased region" description="Basic and acidic residues" evidence="1">
    <location>
        <begin position="1223"/>
        <end position="1241"/>
    </location>
</feature>
<dbReference type="EMBL" id="JABWDU010000002">
    <property type="protein sequence ID" value="NVD39179.1"/>
    <property type="molecule type" value="Genomic_DNA"/>
</dbReference>
<dbReference type="PANTHER" id="PTHR30441:SF4">
    <property type="entry name" value="PROTEIN ASMA"/>
    <property type="match status" value="1"/>
</dbReference>
<sequence length="1279" mass="135320">MDEDVPLAFIWTQTAPTGARELDGNVGTVLSRILVAIGGLVVVALFAALIAPWFIDWTGFRKEFEREASRIMGKPVVVHGSVDARLIPFPTVTLNDVRVGGSDKGEPLIQVAQFSMSAELAPFLSGEALIFDMRLDRPKAKVRLLPDGTLDWARGTRTAIPAKTVVLENVEITHGEIEFIDEQTGRTRRVTDLSADLSARTLAGPWKVEGRAALDGEAGSFAFSSNEVDETGALSLKARVTPDKRPFGVELDGALKIVDFKPVYGGRFTLTENRPQGEAKDADGHAPLRINGDFQLTNESIRVPEYRFEVGPADDPYVVTGEATLDTGKDQKFLLIADGQQIDVSRIGNSGSNGKTGRDPAISMRQRLEAMLAIAADIPIPQVPGRASLKLPAIVIGDTTVRDVRIDVQPDGAGWVIDNVVALLPGRTQLEAKGRLNLKGQRSFRGDLLLASNQPSGLASWLAGSVDPAIRKLKTAGFSATVNLTDTLQQFENLEVAAGEASLKGRLQRQSFAEQQPNLSLQLNGNRIDLEALQALAGLVAGDASASTLMQHAIAADLSADEFSAFGEEARDVQAVVTFKNGQLQAERVAIGSLAGAQLAFSGRASGDLEKPVISAKMKLAAKDLTPFLDMIGRHAVDHPALRRLTRAGPFYTDAAFDVTLTAGNKEGNAPATFGIFGTANGTKIAASYQAPDMAQALAGKGMLLEATLENPQTLLLLGQAGFDPLPFDADANGILSIKLQSTDGSNANGTVTFTTEKTSLAAKGSFDLSRDHFLEGQAKLTLQTEDLEPYLLQQGIALPQTGTGLPISVSADVATTPEAIAFTTVEGKADNNGFAGALTIDRKVPGKADGQISVATLDLAWLAEGILGHVQDMSSGALSKTSVAQAAWTGFNVALDVQAANFWPGFYGAIGNFAGKLEWKGDEIAFTDATGDWLGGKLEGRLQLGNANGSGFLRSRLDVKGGDLAQAGWMRAGAPVATGTFDLSVALEASGANAQAMAHSASGSGTATFNGVTLNGINSAVLPQLMATADAMKTEISPDAIRQAAEAAVFSGQSVVGVVKVPFSIAGGVLRAQNVTAADGNAAFAGEASLDLAAARLDANIDMTFRPGDEALAGAEPRVRLSYAGLLSSPGVNLDVADLSNFLSLRAFERERRRVETLQANVLEKQRLRREVQLYKAKAQQREVERLRAVAEERRRAAAAVEAERVKADLAARAEAERKAAEEAARKAAEEAARVERERQQQQQLGAPSQVPPGTVEDQQKSNGQGLNFDVLPGVTVQ</sequence>
<evidence type="ECO:0000256" key="2">
    <source>
        <dbReference type="SAM" id="Phobius"/>
    </source>
</evidence>
<reference evidence="4 5" key="1">
    <citation type="submission" date="2020-06" db="EMBL/GenBank/DDBJ databases">
        <authorList>
            <person name="Grouzdev D.S."/>
        </authorList>
    </citation>
    <scope>NUCLEOTIDE SEQUENCE [LARGE SCALE GENOMIC DNA]</scope>
    <source>
        <strain evidence="4 5">HO-A22</strain>
    </source>
</reference>
<dbReference type="AlphaFoldDB" id="A0A7Y6UMQ1"/>
<dbReference type="InterPro" id="IPR052894">
    <property type="entry name" value="AsmA-related"/>
</dbReference>
<keyword evidence="2" id="KW-0472">Membrane</keyword>
<organism evidence="4 5">
    <name type="scientific">Ensifer oleiphilus</name>
    <dbReference type="NCBI Taxonomy" id="2742698"/>
    <lineage>
        <taxon>Bacteria</taxon>
        <taxon>Pseudomonadati</taxon>
        <taxon>Pseudomonadota</taxon>
        <taxon>Alphaproteobacteria</taxon>
        <taxon>Hyphomicrobiales</taxon>
        <taxon>Rhizobiaceae</taxon>
        <taxon>Sinorhizobium/Ensifer group</taxon>
        <taxon>Ensifer</taxon>
    </lineage>
</organism>
<proteinExistence type="predicted"/>
<evidence type="ECO:0000256" key="1">
    <source>
        <dbReference type="SAM" id="MobiDB-lite"/>
    </source>
</evidence>
<keyword evidence="2" id="KW-0812">Transmembrane</keyword>
<feature type="region of interest" description="Disordered" evidence="1">
    <location>
        <begin position="1223"/>
        <end position="1279"/>
    </location>
</feature>
<dbReference type="InterPro" id="IPR017023">
    <property type="entry name" value="UCP034039"/>
</dbReference>
<comment type="caution">
    <text evidence="4">The sequence shown here is derived from an EMBL/GenBank/DDBJ whole genome shotgun (WGS) entry which is preliminary data.</text>
</comment>
<keyword evidence="5" id="KW-1185">Reference proteome</keyword>
<accession>A0A7Y6UMQ1</accession>
<dbReference type="PIRSF" id="PIRSF034039">
    <property type="entry name" value="UCP034039"/>
    <property type="match status" value="1"/>
</dbReference>
<dbReference type="Proteomes" id="UP000520198">
    <property type="component" value="Unassembled WGS sequence"/>
</dbReference>
<dbReference type="InterPro" id="IPR007844">
    <property type="entry name" value="AsmA"/>
</dbReference>
<dbReference type="GO" id="GO:0090313">
    <property type="term" value="P:regulation of protein targeting to membrane"/>
    <property type="evidence" value="ECO:0007669"/>
    <property type="project" value="TreeGrafter"/>
</dbReference>
<dbReference type="Pfam" id="PF05170">
    <property type="entry name" value="AsmA"/>
    <property type="match status" value="1"/>
</dbReference>
<feature type="transmembrane region" description="Helical" evidence="2">
    <location>
        <begin position="33"/>
        <end position="55"/>
    </location>
</feature>
<evidence type="ECO:0000259" key="3">
    <source>
        <dbReference type="Pfam" id="PF05170"/>
    </source>
</evidence>
<feature type="domain" description="AsmA" evidence="3">
    <location>
        <begin position="33"/>
        <end position="219"/>
    </location>
</feature>
<dbReference type="PANTHER" id="PTHR30441">
    <property type="entry name" value="DUF748 DOMAIN-CONTAINING PROTEIN"/>
    <property type="match status" value="1"/>
</dbReference>
<protein>
    <submittedName>
        <fullName evidence="4">AsmA family protein</fullName>
    </submittedName>
</protein>
<gene>
    <name evidence="4" type="ORF">HT585_09960</name>
</gene>